<keyword evidence="2" id="KW-1185">Reference proteome</keyword>
<reference evidence="1" key="1">
    <citation type="submission" date="2023-04" db="EMBL/GenBank/DDBJ databases">
        <title>A chromosome-level genome assembly of the parasitoid wasp Eretmocerus hayati.</title>
        <authorList>
            <person name="Zhong Y."/>
            <person name="Liu S."/>
            <person name="Liu Y."/>
        </authorList>
    </citation>
    <scope>NUCLEOTIDE SEQUENCE</scope>
    <source>
        <strain evidence="1">ZJU_SS_LIU_2023</strain>
    </source>
</reference>
<protein>
    <submittedName>
        <fullName evidence="1">Uncharacterized protein</fullName>
    </submittedName>
</protein>
<evidence type="ECO:0000313" key="1">
    <source>
        <dbReference type="EMBL" id="KAJ8672960.1"/>
    </source>
</evidence>
<organism evidence="1 2">
    <name type="scientific">Eretmocerus hayati</name>
    <dbReference type="NCBI Taxonomy" id="131215"/>
    <lineage>
        <taxon>Eukaryota</taxon>
        <taxon>Metazoa</taxon>
        <taxon>Ecdysozoa</taxon>
        <taxon>Arthropoda</taxon>
        <taxon>Hexapoda</taxon>
        <taxon>Insecta</taxon>
        <taxon>Pterygota</taxon>
        <taxon>Neoptera</taxon>
        <taxon>Endopterygota</taxon>
        <taxon>Hymenoptera</taxon>
        <taxon>Apocrita</taxon>
        <taxon>Proctotrupomorpha</taxon>
        <taxon>Chalcidoidea</taxon>
        <taxon>Aphelinidae</taxon>
        <taxon>Aphelininae</taxon>
        <taxon>Eretmocerus</taxon>
    </lineage>
</organism>
<accession>A0ACC2NTU5</accession>
<evidence type="ECO:0000313" key="2">
    <source>
        <dbReference type="Proteomes" id="UP001239111"/>
    </source>
</evidence>
<dbReference type="Proteomes" id="UP001239111">
    <property type="component" value="Chromosome 3"/>
</dbReference>
<name>A0ACC2NTU5_9HYME</name>
<sequence length="445" mass="48971">MDLALFRNYQFLFILTQYLCTSVSPQYIFPGRQFKPESCKSYSGAPGICVPLRQCGYLVLSLFQHPVNGRQAIHDSFCHPQRYDGVVCCPLIKKTNKAQGGNSNGPNKRPANPTSKPSQSQTVRPTSKQPIKSSTSKPSQSQTLRPTPNKPIISSTVKPTTPEPNQPILQSDDDEDVNAYSFTAFGTENTTECGYSAEALDKIVGGVPSTPGAWPWMVNLGYLQRNNSYDYLCGGSLISSRHVVTAAHCVYDKDALEIVRLGEYDLTSDKDGAHPIDVRIQKKIIHPRFNPRQLENDIAILKLDKEVKFTDEIHPICLPSANDFRTEDIEGTNPFVAGWGLTQFQGSASAVLRETQVPVVDTATCRKSYEQKNMMIDDRVICAGDTVLGQDSCQGDSGGPLMAPKNLTFYLIGVVSSGYKCAEPGFPGIYTRVTSFLDFIASNMK</sequence>
<dbReference type="EMBL" id="CM056743">
    <property type="protein sequence ID" value="KAJ8672960.1"/>
    <property type="molecule type" value="Genomic_DNA"/>
</dbReference>
<gene>
    <name evidence="1" type="ORF">QAD02_004221</name>
</gene>
<comment type="caution">
    <text evidence="1">The sequence shown here is derived from an EMBL/GenBank/DDBJ whole genome shotgun (WGS) entry which is preliminary data.</text>
</comment>
<proteinExistence type="predicted"/>